<name>A0ACC1WX48_MELAZ</name>
<accession>A0ACC1WX48</accession>
<keyword evidence="2" id="KW-1185">Reference proteome</keyword>
<protein>
    <submittedName>
        <fullName evidence="1">Kinase</fullName>
    </submittedName>
</protein>
<reference evidence="1 2" key="1">
    <citation type="journal article" date="2023" name="Science">
        <title>Complex scaffold remodeling in plant triterpene biosynthesis.</title>
        <authorList>
            <person name="De La Pena R."/>
            <person name="Hodgson H."/>
            <person name="Liu J.C."/>
            <person name="Stephenson M.J."/>
            <person name="Martin A.C."/>
            <person name="Owen C."/>
            <person name="Harkess A."/>
            <person name="Leebens-Mack J."/>
            <person name="Jimenez L.E."/>
            <person name="Osbourn A."/>
            <person name="Sattely E.S."/>
        </authorList>
    </citation>
    <scope>NUCLEOTIDE SEQUENCE [LARGE SCALE GENOMIC DNA]</scope>
    <source>
        <strain evidence="2">cv. JPN11</strain>
        <tissue evidence="1">Leaf</tissue>
    </source>
</reference>
<evidence type="ECO:0000313" key="1">
    <source>
        <dbReference type="EMBL" id="KAJ4703726.1"/>
    </source>
</evidence>
<gene>
    <name evidence="1" type="ORF">OWV82_023587</name>
</gene>
<comment type="caution">
    <text evidence="1">The sequence shown here is derived from an EMBL/GenBank/DDBJ whole genome shotgun (WGS) entry which is preliminary data.</text>
</comment>
<proteinExistence type="predicted"/>
<dbReference type="Proteomes" id="UP001164539">
    <property type="component" value="Chromosome 13"/>
</dbReference>
<sequence length="1040" mass="115168">MFFCKLHLLPVSVLVLSCLWTKTFAAGRLPQDEVDVLNQIARTMGATNWTFGSDACEDYVDIIPVVLTGQMRNITCDCGFQNNTCHIIALKFMRVSLPGSLPPQLVNLQYLQEVDFAYNYLNGSIPPEWASMQLKFISVFGNRLSGNIPRHLGNITSLTYLDLEDNQFLGTVPPELGNLVYLETLRLSSNNLSGNLPMELAELKNLTDFRINDNNFNGTIPDLIQNWKLLGRLEIQGSGLQGPIPPSITVLEKLNQLRISDLQGTNQTFPMLKNMTGLTRIILRNCNISGEIPEYIWRMNNLRFLDLSFNKLIGQLPNVAVPANLKFMFLTGNSISGNIPAAILKKGTNVDLSYNNFTWQSPEQPACQEKPNLNLNLFRSSSAESNLSGVFPCMNNFTCQRYWHSLHINCGGNNVKVNDSTFEGDAGVGGGAATFHLIDGSNWGVSSTGDFTDDDDEQNTNYIASSQSSGISEMYSNARIAPISLTYVGYCLENGNYTVHLHFAEIQFTNNKSYSSLGTRLFDIYVQGKLVEKDFNIEAEALGVLKPVTKPFTANVTDNILEIRFQWAGKGSTAIPIGGVYGPLVSAISAEPNFKPRYVEGKRNIAPIVAGVVVGSSIIILVLGIVCWRYYFRIKSRKQSDFQGLDFAASSFTLKQIRAATNNFDPANKIGEGGFGPVYKGQLPDGTIIAVKQLSSKSRQGNREFLNEIGMISCLQHPNLVKLYGCCIEGDQLILVYEYMENNSLAHALFGRDQSQLKLDWQTRQRICLGIARGLAFLHEESRFKIVHRDIKATNVLLDRDLNPKISDFGLAKLHEEEKTHISTRIAGTIGYMAPEYALWGYLTYKADVYSFGVVALEIVSGKNNLSYVPDSSCTCPLDWAFHLHQSGNLLDLVDPKLGSEFDKAEAEKMIRVALLCSNASPSIRPIMSEVVSMLEGKTAIPDTIPEAGSFSEDLRFKTLREHQREANSSSLEGSQAQNSSSMSLWPGSSSTSDAYQINAQTYLKFKSMRDSQIHMERQSSLAQVSTSGSKSAHDTHVAI</sequence>
<keyword evidence="1" id="KW-0808">Transferase</keyword>
<keyword evidence="1" id="KW-0418">Kinase</keyword>
<dbReference type="EMBL" id="CM051406">
    <property type="protein sequence ID" value="KAJ4703726.1"/>
    <property type="molecule type" value="Genomic_DNA"/>
</dbReference>
<organism evidence="1 2">
    <name type="scientific">Melia azedarach</name>
    <name type="common">Chinaberry tree</name>
    <dbReference type="NCBI Taxonomy" id="155640"/>
    <lineage>
        <taxon>Eukaryota</taxon>
        <taxon>Viridiplantae</taxon>
        <taxon>Streptophyta</taxon>
        <taxon>Embryophyta</taxon>
        <taxon>Tracheophyta</taxon>
        <taxon>Spermatophyta</taxon>
        <taxon>Magnoliopsida</taxon>
        <taxon>eudicotyledons</taxon>
        <taxon>Gunneridae</taxon>
        <taxon>Pentapetalae</taxon>
        <taxon>rosids</taxon>
        <taxon>malvids</taxon>
        <taxon>Sapindales</taxon>
        <taxon>Meliaceae</taxon>
        <taxon>Melia</taxon>
    </lineage>
</organism>
<evidence type="ECO:0000313" key="2">
    <source>
        <dbReference type="Proteomes" id="UP001164539"/>
    </source>
</evidence>